<gene>
    <name evidence="2" type="ORF">ABXL37_20205</name>
</gene>
<feature type="region of interest" description="Disordered" evidence="1">
    <location>
        <begin position="1"/>
        <end position="34"/>
    </location>
</feature>
<dbReference type="RefSeq" id="WP_160300514.1">
    <property type="nucleotide sequence ID" value="NZ_FR989671.1"/>
</dbReference>
<dbReference type="EMBL" id="JBEWCH010000012">
    <property type="protein sequence ID" value="MET1476585.1"/>
    <property type="molecule type" value="Genomic_DNA"/>
</dbReference>
<sequence>MALTAAAGSESLGRPYPTWPAKRRDTVPFAPSPTVTSCQWRLDARAHCAA</sequence>
<dbReference type="Proteomes" id="UP001548587">
    <property type="component" value="Unassembled WGS sequence"/>
</dbReference>
<evidence type="ECO:0000313" key="3">
    <source>
        <dbReference type="Proteomes" id="UP001548587"/>
    </source>
</evidence>
<comment type="caution">
    <text evidence="2">The sequence shown here is derived from an EMBL/GenBank/DDBJ whole genome shotgun (WGS) entry which is preliminary data.</text>
</comment>
<proteinExistence type="predicted"/>
<evidence type="ECO:0000256" key="1">
    <source>
        <dbReference type="SAM" id="MobiDB-lite"/>
    </source>
</evidence>
<name>A0ABV2CBU8_9BURK</name>
<keyword evidence="3" id="KW-1185">Reference proteome</keyword>
<reference evidence="2 3" key="1">
    <citation type="submission" date="2024-06" db="EMBL/GenBank/DDBJ databases">
        <title>Burkholderia sola in Mexico.</title>
        <authorList>
            <person name="Estrada P."/>
        </authorList>
    </citation>
    <scope>NUCLEOTIDE SEQUENCE [LARGE SCALE GENOMIC DNA]</scope>
    <source>
        <strain evidence="2 3">CpTa8-5</strain>
    </source>
</reference>
<evidence type="ECO:0000313" key="2">
    <source>
        <dbReference type="EMBL" id="MET1476585.1"/>
    </source>
</evidence>
<organism evidence="2 3">
    <name type="scientific">Burkholderia sola</name>
    <dbReference type="NCBI Taxonomy" id="2843302"/>
    <lineage>
        <taxon>Bacteria</taxon>
        <taxon>Pseudomonadati</taxon>
        <taxon>Pseudomonadota</taxon>
        <taxon>Betaproteobacteria</taxon>
        <taxon>Burkholderiales</taxon>
        <taxon>Burkholderiaceae</taxon>
        <taxon>Burkholderia</taxon>
        <taxon>Burkholderia cepacia complex</taxon>
    </lineage>
</organism>
<protein>
    <submittedName>
        <fullName evidence="2">Uncharacterized protein</fullName>
    </submittedName>
</protein>
<accession>A0ABV2CBU8</accession>